<keyword evidence="2" id="KW-1185">Reference proteome</keyword>
<sequence length="558" mass="60535">MSGESSSSETAPLLRAHASSSSYNTAAAAKQGHVDAETGAIPTSSGSGDTELYDNVPEEKRQLGISSAIFLIFNRVIGTGVFAAPSIILRSSGSVGMTFIMWILGALVAAAGTAVFVEFGTGIPRSGGEKTYMEYLIRRPKYIVTCVYAVYGMGIGWMAASGIVFGEYFLHALSIPATPLNVRITGFLSLTFCLVIHGVFLKWGIRLQNALGFFKLIVLVLIAASGVLSLAGAPGFEIGAEYEAPDNFRWGKFWEGTDLSANAFVTGMYNVIWSFIGYSNANYALSEVRDPVRTIKRAAPLALLFVACAYLSVNIAYFAVVSKADMLGSGTAAAALFFRNLYGPATSRILSAIIAMSTLANNLSILFSQGRVNQELGREGILPFSSFFSSNKPFNAPLAGLFAQWLVSVVTMLGAPPGDAYLFIVNLISYPLALFNIIISGGLLLLYTPTYKSYDWCPPFRAYKPVVVFFFFSNVFLAVVPMIPPLPGQTVYEHLPYWSHVATAIAIGFVGVVYWFVAFRWIPKRKGYTLERETVLQDDGVSRNVFRRIPVGGAYTRE</sequence>
<accession>A0ACB8BHX9</accession>
<dbReference type="EMBL" id="MU266413">
    <property type="protein sequence ID" value="KAH7924904.1"/>
    <property type="molecule type" value="Genomic_DNA"/>
</dbReference>
<comment type="caution">
    <text evidence="1">The sequence shown here is derived from an EMBL/GenBank/DDBJ whole genome shotgun (WGS) entry which is preliminary data.</text>
</comment>
<evidence type="ECO:0000313" key="1">
    <source>
        <dbReference type="EMBL" id="KAH7924904.1"/>
    </source>
</evidence>
<protein>
    <submittedName>
        <fullName evidence="1">APC amino acid permease</fullName>
    </submittedName>
</protein>
<organism evidence="1 2">
    <name type="scientific">Leucogyrophana mollusca</name>
    <dbReference type="NCBI Taxonomy" id="85980"/>
    <lineage>
        <taxon>Eukaryota</taxon>
        <taxon>Fungi</taxon>
        <taxon>Dikarya</taxon>
        <taxon>Basidiomycota</taxon>
        <taxon>Agaricomycotina</taxon>
        <taxon>Agaricomycetes</taxon>
        <taxon>Agaricomycetidae</taxon>
        <taxon>Boletales</taxon>
        <taxon>Boletales incertae sedis</taxon>
        <taxon>Leucogyrophana</taxon>
    </lineage>
</organism>
<dbReference type="Proteomes" id="UP000790709">
    <property type="component" value="Unassembled WGS sequence"/>
</dbReference>
<evidence type="ECO:0000313" key="2">
    <source>
        <dbReference type="Proteomes" id="UP000790709"/>
    </source>
</evidence>
<name>A0ACB8BHX9_9AGAM</name>
<gene>
    <name evidence="1" type="ORF">BV22DRAFT_473752</name>
</gene>
<proteinExistence type="predicted"/>
<reference evidence="1" key="1">
    <citation type="journal article" date="2021" name="New Phytol.">
        <title>Evolutionary innovations through gain and loss of genes in the ectomycorrhizal Boletales.</title>
        <authorList>
            <person name="Wu G."/>
            <person name="Miyauchi S."/>
            <person name="Morin E."/>
            <person name="Kuo A."/>
            <person name="Drula E."/>
            <person name="Varga T."/>
            <person name="Kohler A."/>
            <person name="Feng B."/>
            <person name="Cao Y."/>
            <person name="Lipzen A."/>
            <person name="Daum C."/>
            <person name="Hundley H."/>
            <person name="Pangilinan J."/>
            <person name="Johnson J."/>
            <person name="Barry K."/>
            <person name="LaButti K."/>
            <person name="Ng V."/>
            <person name="Ahrendt S."/>
            <person name="Min B."/>
            <person name="Choi I.G."/>
            <person name="Park H."/>
            <person name="Plett J.M."/>
            <person name="Magnuson J."/>
            <person name="Spatafora J.W."/>
            <person name="Nagy L.G."/>
            <person name="Henrissat B."/>
            <person name="Grigoriev I.V."/>
            <person name="Yang Z.L."/>
            <person name="Xu J."/>
            <person name="Martin F.M."/>
        </authorList>
    </citation>
    <scope>NUCLEOTIDE SEQUENCE</scope>
    <source>
        <strain evidence="1">KUC20120723A-06</strain>
    </source>
</reference>